<dbReference type="FunFam" id="3.40.50.300:FF:001052">
    <property type="entry name" value="Probable transmembrane GTPase FZO-like, chloroplastic"/>
    <property type="match status" value="1"/>
</dbReference>
<evidence type="ECO:0000313" key="3">
    <source>
        <dbReference type="EMBL" id="EPS74309.1"/>
    </source>
</evidence>
<sequence length="721" mass="80207">SSLGLPTIVARNTMMDAMADSVFLPLVGRTVDSREAALEASSAEGADFLVITDGVTHSEELFRLLSEQVKLPIFLEAGSRMNGMQTNLDLLKSGASGIVLSVTDLNALGIASFDVLFHKKIVDGVNGKSAVPTLNGLEEKEQLFIERERATLLEVIDVIQRAAAPLIGDISLLKDAVSQLDDPFLLVIVGEFNSGKSSFINALLGERYLMDGVVPTTSEITFLRYSESHVDGQRCERHPDGQYVCYIPAPILKEMIIVDTPGTNVILKRQQRLTEEFIPRADLLLFVMSADRPLTESEVVFLRYTQQWKKKIIFVLNKSDLFRNEDEVEKIVSFVEENVRNMLNAENVTLFSVSSRIALEAKLSGFSGPYPGFNKFDVLEKYLYSFLDPSTSNGVERIKLKLETPVKIAQQIMNSSRKLAEEELQRAKEDLVSVNDIFASVEEYALKMEGESISWKRKISSLIDNAVARAIKLVESSLKLSNVDIVTSYILSREKYVQMPVSLSLQNEVMAPAFSEAQKLVGEYCLWLHSSSSRKANFCRDSFEKRWPFVVASVQSQVEANQLLRTKHEEGGVRVVADFSVAAAARLFDQEIRQVFVSTYGGLGAAGLSASLLTSILPTALEDLLALGLCSAGGYLSIFNFPARRKRAVEKVKRAAEALRREIEDGMDKDLSESQNRLRRSVWLFGGPYREMAEERVDRIATTLNEIADADGKLSNLHREI</sequence>
<gene>
    <name evidence="3" type="ORF">M569_00446</name>
</gene>
<dbReference type="EMBL" id="AUSU01000114">
    <property type="protein sequence ID" value="EPS74309.1"/>
    <property type="molecule type" value="Genomic_DNA"/>
</dbReference>
<dbReference type="Proteomes" id="UP000015453">
    <property type="component" value="Unassembled WGS sequence"/>
</dbReference>
<reference evidence="3 4" key="1">
    <citation type="journal article" date="2013" name="BMC Genomics">
        <title>The miniature genome of a carnivorous plant Genlisea aurea contains a low number of genes and short non-coding sequences.</title>
        <authorList>
            <person name="Leushkin E.V."/>
            <person name="Sutormin R.A."/>
            <person name="Nabieva E.R."/>
            <person name="Penin A.A."/>
            <person name="Kondrashov A.S."/>
            <person name="Logacheva M.D."/>
        </authorList>
    </citation>
    <scope>NUCLEOTIDE SEQUENCE [LARGE SCALE GENOMIC DNA]</scope>
</reference>
<name>S8D3J3_9LAMI</name>
<dbReference type="Gene3D" id="3.40.50.300">
    <property type="entry name" value="P-loop containing nucleotide triphosphate hydrolases"/>
    <property type="match status" value="1"/>
</dbReference>
<protein>
    <recommendedName>
        <fullName evidence="2">G domain-containing protein</fullName>
    </recommendedName>
</protein>
<dbReference type="InterPro" id="IPR027417">
    <property type="entry name" value="P-loop_NTPase"/>
</dbReference>
<evidence type="ECO:0000256" key="1">
    <source>
        <dbReference type="SAM" id="Coils"/>
    </source>
</evidence>
<dbReference type="InterPro" id="IPR005225">
    <property type="entry name" value="Small_GTP-bd"/>
</dbReference>
<dbReference type="GO" id="GO:0031969">
    <property type="term" value="C:chloroplast membrane"/>
    <property type="evidence" value="ECO:0007669"/>
    <property type="project" value="TreeGrafter"/>
</dbReference>
<organism evidence="3 4">
    <name type="scientific">Genlisea aurea</name>
    <dbReference type="NCBI Taxonomy" id="192259"/>
    <lineage>
        <taxon>Eukaryota</taxon>
        <taxon>Viridiplantae</taxon>
        <taxon>Streptophyta</taxon>
        <taxon>Embryophyta</taxon>
        <taxon>Tracheophyta</taxon>
        <taxon>Spermatophyta</taxon>
        <taxon>Magnoliopsida</taxon>
        <taxon>eudicotyledons</taxon>
        <taxon>Gunneridae</taxon>
        <taxon>Pentapetalae</taxon>
        <taxon>asterids</taxon>
        <taxon>lamiids</taxon>
        <taxon>Lamiales</taxon>
        <taxon>Lentibulariaceae</taxon>
        <taxon>Genlisea</taxon>
    </lineage>
</organism>
<comment type="caution">
    <text evidence="3">The sequence shown here is derived from an EMBL/GenBank/DDBJ whole genome shotgun (WGS) entry which is preliminary data.</text>
</comment>
<feature type="coiled-coil region" evidence="1">
    <location>
        <begin position="410"/>
        <end position="437"/>
    </location>
</feature>
<dbReference type="GO" id="GO:0005525">
    <property type="term" value="F:GTP binding"/>
    <property type="evidence" value="ECO:0007669"/>
    <property type="project" value="InterPro"/>
</dbReference>
<feature type="domain" description="G" evidence="2">
    <location>
        <begin position="187"/>
        <end position="318"/>
    </location>
</feature>
<dbReference type="OrthoDB" id="422720at2759"/>
<dbReference type="GO" id="GO:0010027">
    <property type="term" value="P:thylakoid membrane organization"/>
    <property type="evidence" value="ECO:0007669"/>
    <property type="project" value="TreeGrafter"/>
</dbReference>
<feature type="non-terminal residue" evidence="3">
    <location>
        <position position="1"/>
    </location>
</feature>
<dbReference type="InterPro" id="IPR006073">
    <property type="entry name" value="GTP-bd"/>
</dbReference>
<dbReference type="AlphaFoldDB" id="S8D3J3"/>
<accession>S8D3J3</accession>
<evidence type="ECO:0000259" key="2">
    <source>
        <dbReference type="Pfam" id="PF01926"/>
    </source>
</evidence>
<keyword evidence="4" id="KW-1185">Reference proteome</keyword>
<proteinExistence type="predicted"/>
<dbReference type="PANTHER" id="PTHR43681:SF1">
    <property type="entry name" value="SARCALUMENIN"/>
    <property type="match status" value="1"/>
</dbReference>
<dbReference type="NCBIfam" id="TIGR00231">
    <property type="entry name" value="small_GTP"/>
    <property type="match status" value="1"/>
</dbReference>
<dbReference type="CDD" id="cd09912">
    <property type="entry name" value="DLP_2"/>
    <property type="match status" value="1"/>
</dbReference>
<keyword evidence="1" id="KW-0175">Coiled coil</keyword>
<feature type="non-terminal residue" evidence="3">
    <location>
        <position position="721"/>
    </location>
</feature>
<dbReference type="InterPro" id="IPR051943">
    <property type="entry name" value="TRAFAC_Dynamin-like_GTPase"/>
</dbReference>
<dbReference type="PANTHER" id="PTHR43681">
    <property type="entry name" value="TRANSMEMBRANE GTPASE FZO"/>
    <property type="match status" value="1"/>
</dbReference>
<evidence type="ECO:0000313" key="4">
    <source>
        <dbReference type="Proteomes" id="UP000015453"/>
    </source>
</evidence>
<dbReference type="Pfam" id="PF01926">
    <property type="entry name" value="MMR_HSR1"/>
    <property type="match status" value="1"/>
</dbReference>
<dbReference type="SUPFAM" id="SSF52540">
    <property type="entry name" value="P-loop containing nucleoside triphosphate hydrolases"/>
    <property type="match status" value="1"/>
</dbReference>